<organism evidence="1 2">
    <name type="scientific">Mycena belliarum</name>
    <dbReference type="NCBI Taxonomy" id="1033014"/>
    <lineage>
        <taxon>Eukaryota</taxon>
        <taxon>Fungi</taxon>
        <taxon>Dikarya</taxon>
        <taxon>Basidiomycota</taxon>
        <taxon>Agaricomycotina</taxon>
        <taxon>Agaricomycetes</taxon>
        <taxon>Agaricomycetidae</taxon>
        <taxon>Agaricales</taxon>
        <taxon>Marasmiineae</taxon>
        <taxon>Mycenaceae</taxon>
        <taxon>Mycena</taxon>
    </lineage>
</organism>
<evidence type="ECO:0000313" key="1">
    <source>
        <dbReference type="EMBL" id="KAJ7082035.1"/>
    </source>
</evidence>
<evidence type="ECO:0000313" key="2">
    <source>
        <dbReference type="Proteomes" id="UP001222325"/>
    </source>
</evidence>
<accession>A0AAD6TWG4</accession>
<name>A0AAD6TWG4_9AGAR</name>
<dbReference type="Proteomes" id="UP001222325">
    <property type="component" value="Unassembled WGS sequence"/>
</dbReference>
<sequence>MSVLRCLTVLSPSTHADSVAHAAHSHWTIYLAHLPENRQGTLLHEVAGTSPLTPSSSLTPPLLALDSCHQPSAQIAARLSTPMPASSTRCDSP</sequence>
<protein>
    <submittedName>
        <fullName evidence="1">Uncharacterized protein</fullName>
    </submittedName>
</protein>
<reference evidence="1" key="1">
    <citation type="submission" date="2023-03" db="EMBL/GenBank/DDBJ databases">
        <title>Massive genome expansion in bonnet fungi (Mycena s.s.) driven by repeated elements and novel gene families across ecological guilds.</title>
        <authorList>
            <consortium name="Lawrence Berkeley National Laboratory"/>
            <person name="Harder C.B."/>
            <person name="Miyauchi S."/>
            <person name="Viragh M."/>
            <person name="Kuo A."/>
            <person name="Thoen E."/>
            <person name="Andreopoulos B."/>
            <person name="Lu D."/>
            <person name="Skrede I."/>
            <person name="Drula E."/>
            <person name="Henrissat B."/>
            <person name="Morin E."/>
            <person name="Kohler A."/>
            <person name="Barry K."/>
            <person name="LaButti K."/>
            <person name="Morin E."/>
            <person name="Salamov A."/>
            <person name="Lipzen A."/>
            <person name="Mereny Z."/>
            <person name="Hegedus B."/>
            <person name="Baldrian P."/>
            <person name="Stursova M."/>
            <person name="Weitz H."/>
            <person name="Taylor A."/>
            <person name="Grigoriev I.V."/>
            <person name="Nagy L.G."/>
            <person name="Martin F."/>
            <person name="Kauserud H."/>
        </authorList>
    </citation>
    <scope>NUCLEOTIDE SEQUENCE</scope>
    <source>
        <strain evidence="1">CBHHK173m</strain>
    </source>
</reference>
<dbReference type="AlphaFoldDB" id="A0AAD6TWG4"/>
<keyword evidence="2" id="KW-1185">Reference proteome</keyword>
<comment type="caution">
    <text evidence="1">The sequence shown here is derived from an EMBL/GenBank/DDBJ whole genome shotgun (WGS) entry which is preliminary data.</text>
</comment>
<proteinExistence type="predicted"/>
<gene>
    <name evidence="1" type="ORF">B0H15DRAFT_443457</name>
</gene>
<dbReference type="EMBL" id="JARJCN010000047">
    <property type="protein sequence ID" value="KAJ7082035.1"/>
    <property type="molecule type" value="Genomic_DNA"/>
</dbReference>